<dbReference type="InterPro" id="IPR013324">
    <property type="entry name" value="RNA_pol_sigma_r3/r4-like"/>
</dbReference>
<keyword evidence="2" id="KW-0805">Transcription regulation</keyword>
<keyword evidence="4" id="KW-0238">DNA-binding</keyword>
<feature type="domain" description="RNA polymerase sigma-70 region 4" evidence="9">
    <location>
        <begin position="432"/>
        <end position="481"/>
    </location>
</feature>
<dbReference type="PANTHER" id="PTHR30603:SF47">
    <property type="entry name" value="RNA POLYMERASE SIGMA FACTOR SIGD, CHLOROPLASTIC"/>
    <property type="match status" value="1"/>
</dbReference>
<keyword evidence="7" id="KW-0732">Signal</keyword>
<dbReference type="InterPro" id="IPR007630">
    <property type="entry name" value="RNA_pol_sigma70_r4"/>
</dbReference>
<name>A0A7S4C5C9_CHRCT</name>
<dbReference type="NCBIfam" id="TIGR02937">
    <property type="entry name" value="sigma70-ECF"/>
    <property type="match status" value="1"/>
</dbReference>
<dbReference type="Gene3D" id="1.20.120.1810">
    <property type="match status" value="1"/>
</dbReference>
<feature type="chain" id="PRO_5030676658" description="RNA polymerase sigma-70 region 2 domain-containing protein" evidence="7">
    <location>
        <begin position="33"/>
        <end position="502"/>
    </location>
</feature>
<evidence type="ECO:0000256" key="5">
    <source>
        <dbReference type="ARBA" id="ARBA00023163"/>
    </source>
</evidence>
<evidence type="ECO:0000256" key="3">
    <source>
        <dbReference type="ARBA" id="ARBA00023082"/>
    </source>
</evidence>
<dbReference type="Pfam" id="PF04542">
    <property type="entry name" value="Sigma70_r2"/>
    <property type="match status" value="1"/>
</dbReference>
<evidence type="ECO:0000256" key="1">
    <source>
        <dbReference type="ARBA" id="ARBA00007788"/>
    </source>
</evidence>
<keyword evidence="3" id="KW-0731">Sigma factor</keyword>
<evidence type="ECO:0000256" key="4">
    <source>
        <dbReference type="ARBA" id="ARBA00023125"/>
    </source>
</evidence>
<gene>
    <name evidence="10" type="ORF">PCAR00345_LOCUS40128</name>
</gene>
<evidence type="ECO:0008006" key="11">
    <source>
        <dbReference type="Google" id="ProtNLM"/>
    </source>
</evidence>
<protein>
    <recommendedName>
        <fullName evidence="11">RNA polymerase sigma-70 region 2 domain-containing protein</fullName>
    </recommendedName>
</protein>
<proteinExistence type="inferred from homology"/>
<comment type="similarity">
    <text evidence="1">Belongs to the sigma-70 factor family.</text>
</comment>
<dbReference type="Pfam" id="PF04545">
    <property type="entry name" value="Sigma70_r4"/>
    <property type="match status" value="1"/>
</dbReference>
<evidence type="ECO:0000259" key="9">
    <source>
        <dbReference type="Pfam" id="PF04545"/>
    </source>
</evidence>
<dbReference type="AlphaFoldDB" id="A0A7S4C5C9"/>
<accession>A0A7S4C5C9</accession>
<dbReference type="PRINTS" id="PR00046">
    <property type="entry name" value="SIGMA70FCT"/>
</dbReference>
<dbReference type="SUPFAM" id="SSF88946">
    <property type="entry name" value="Sigma2 domain of RNA polymerase sigma factors"/>
    <property type="match status" value="1"/>
</dbReference>
<evidence type="ECO:0000256" key="2">
    <source>
        <dbReference type="ARBA" id="ARBA00023015"/>
    </source>
</evidence>
<feature type="compositionally biased region" description="Polar residues" evidence="6">
    <location>
        <begin position="88"/>
        <end position="102"/>
    </location>
</feature>
<feature type="signal peptide" evidence="7">
    <location>
        <begin position="1"/>
        <end position="32"/>
    </location>
</feature>
<evidence type="ECO:0000313" key="10">
    <source>
        <dbReference type="EMBL" id="CAE0787420.1"/>
    </source>
</evidence>
<evidence type="ECO:0000259" key="8">
    <source>
        <dbReference type="Pfam" id="PF04542"/>
    </source>
</evidence>
<feature type="domain" description="RNA polymerase sigma-70 region 2" evidence="8">
    <location>
        <begin position="268"/>
        <end position="325"/>
    </location>
</feature>
<dbReference type="InterPro" id="IPR013325">
    <property type="entry name" value="RNA_pol_sigma_r2"/>
</dbReference>
<keyword evidence="5" id="KW-0804">Transcription</keyword>
<dbReference type="PANTHER" id="PTHR30603">
    <property type="entry name" value="RNA POLYMERASE SIGMA FACTOR RPO"/>
    <property type="match status" value="1"/>
</dbReference>
<dbReference type="InterPro" id="IPR007627">
    <property type="entry name" value="RNA_pol_sigma70_r2"/>
</dbReference>
<dbReference type="GO" id="GO:0016987">
    <property type="term" value="F:sigma factor activity"/>
    <property type="evidence" value="ECO:0007669"/>
    <property type="project" value="UniProtKB-KW"/>
</dbReference>
<dbReference type="GO" id="GO:0006352">
    <property type="term" value="P:DNA-templated transcription initiation"/>
    <property type="evidence" value="ECO:0007669"/>
    <property type="project" value="InterPro"/>
</dbReference>
<dbReference type="InterPro" id="IPR000943">
    <property type="entry name" value="RNA_pol_sigma70"/>
</dbReference>
<dbReference type="SUPFAM" id="SSF88659">
    <property type="entry name" value="Sigma3 and sigma4 domains of RNA polymerase sigma factors"/>
    <property type="match status" value="2"/>
</dbReference>
<dbReference type="EMBL" id="HBIZ01065315">
    <property type="protein sequence ID" value="CAE0787420.1"/>
    <property type="molecule type" value="Transcribed_RNA"/>
</dbReference>
<feature type="region of interest" description="Disordered" evidence="6">
    <location>
        <begin position="84"/>
        <end position="133"/>
    </location>
</feature>
<organism evidence="10">
    <name type="scientific">Chrysotila carterae</name>
    <name type="common">Marine alga</name>
    <name type="synonym">Syracosphaera carterae</name>
    <dbReference type="NCBI Taxonomy" id="13221"/>
    <lineage>
        <taxon>Eukaryota</taxon>
        <taxon>Haptista</taxon>
        <taxon>Haptophyta</taxon>
        <taxon>Prymnesiophyceae</taxon>
        <taxon>Isochrysidales</taxon>
        <taxon>Isochrysidaceae</taxon>
        <taxon>Chrysotila</taxon>
    </lineage>
</organism>
<dbReference type="InterPro" id="IPR050239">
    <property type="entry name" value="Sigma-70_RNA_pol_init_factors"/>
</dbReference>
<sequence length="502" mass="54303">MCVSPRARSFLLPRVLVLLHVLMFVHVRSVVALSRTPVFTHPVAAQRVATSTLSLSGASVARPSAKKVGRPSAKGVAKGAIRRAAEATHSNAQGRLQGRSQSTAQGTAQGSGRGGGARRRSKGAAPAKSRGVRSFVDGLEHTRLLEHSEEIQLAKAVQTLRRAEQTLHTLRDQPDSACAYFPAGASLLGVRPRQGTNTAADADADAADAGPSAASARAATAEWARALNLTVAELTRAVSEGREAESRIVASNTGLVYNTVRVYKNSGRRIENMGTSEQDLMQEGCIALIKAAEKFDVSLGLRFSTYATFWVKAAVRNAFQTQSRTIRLPQRVQNTYGKIRRASNELSAQSNERPSDHQVSAYMEDRSLTPEKIREVVNTVSRRTRSLDAALRGGDVDVTLADFVRDERLASQTMVVQSMLQADLHKLFEKYLAPEERQVLTLRFGLEDGQARTVRGVGEALGLSHAAAKQRLFAALTKLRKPHVAVALRAYANDAEDDEVAP</sequence>
<reference evidence="10" key="1">
    <citation type="submission" date="2021-01" db="EMBL/GenBank/DDBJ databases">
        <authorList>
            <person name="Corre E."/>
            <person name="Pelletier E."/>
            <person name="Niang G."/>
            <person name="Scheremetjew M."/>
            <person name="Finn R."/>
            <person name="Kale V."/>
            <person name="Holt S."/>
            <person name="Cochrane G."/>
            <person name="Meng A."/>
            <person name="Brown T."/>
            <person name="Cohen L."/>
        </authorList>
    </citation>
    <scope>NUCLEOTIDE SEQUENCE</scope>
    <source>
        <strain evidence="10">CCMP645</strain>
    </source>
</reference>
<evidence type="ECO:0000256" key="7">
    <source>
        <dbReference type="SAM" id="SignalP"/>
    </source>
</evidence>
<dbReference type="InterPro" id="IPR036388">
    <property type="entry name" value="WH-like_DNA-bd_sf"/>
</dbReference>
<dbReference type="InterPro" id="IPR014284">
    <property type="entry name" value="RNA_pol_sigma-70_dom"/>
</dbReference>
<evidence type="ECO:0000256" key="6">
    <source>
        <dbReference type="SAM" id="MobiDB-lite"/>
    </source>
</evidence>
<dbReference type="Gene3D" id="1.10.10.10">
    <property type="entry name" value="Winged helix-like DNA-binding domain superfamily/Winged helix DNA-binding domain"/>
    <property type="match status" value="2"/>
</dbReference>
<dbReference type="GO" id="GO:0003677">
    <property type="term" value="F:DNA binding"/>
    <property type="evidence" value="ECO:0007669"/>
    <property type="project" value="UniProtKB-KW"/>
</dbReference>